<proteinExistence type="predicted"/>
<feature type="domain" description="HTH tetR-type" evidence="5">
    <location>
        <begin position="3"/>
        <end position="63"/>
    </location>
</feature>
<evidence type="ECO:0000256" key="4">
    <source>
        <dbReference type="PROSITE-ProRule" id="PRU00335"/>
    </source>
</evidence>
<dbReference type="InterPro" id="IPR054156">
    <property type="entry name" value="YxaF_TetR_C"/>
</dbReference>
<evidence type="ECO:0000313" key="6">
    <source>
        <dbReference type="EMBL" id="NKY25388.1"/>
    </source>
</evidence>
<dbReference type="PANTHER" id="PTHR47506">
    <property type="entry name" value="TRANSCRIPTIONAL REGULATORY PROTEIN"/>
    <property type="match status" value="1"/>
</dbReference>
<accession>A0A7X6R1L7</accession>
<comment type="caution">
    <text evidence="6">The sequence shown here is derived from an EMBL/GenBank/DDBJ whole genome shotgun (WGS) entry which is preliminary data.</text>
</comment>
<evidence type="ECO:0000259" key="5">
    <source>
        <dbReference type="PROSITE" id="PS50977"/>
    </source>
</evidence>
<keyword evidence="3" id="KW-0804">Transcription</keyword>
<dbReference type="Proteomes" id="UP000540698">
    <property type="component" value="Unassembled WGS sequence"/>
</dbReference>
<evidence type="ECO:0000313" key="7">
    <source>
        <dbReference type="Proteomes" id="UP000540698"/>
    </source>
</evidence>
<dbReference type="RefSeq" id="WP_062972484.1">
    <property type="nucleotide sequence ID" value="NZ_JAAXOS010000002.1"/>
</dbReference>
<keyword evidence="2 4" id="KW-0238">DNA-binding</keyword>
<reference evidence="6 7" key="1">
    <citation type="submission" date="2020-04" db="EMBL/GenBank/DDBJ databases">
        <title>MicrobeNet Type strains.</title>
        <authorList>
            <person name="Nicholson A.C."/>
        </authorList>
    </citation>
    <scope>NUCLEOTIDE SEQUENCE [LARGE SCALE GENOMIC DNA]</scope>
    <source>
        <strain evidence="6 7">DSM 44956</strain>
    </source>
</reference>
<evidence type="ECO:0000256" key="3">
    <source>
        <dbReference type="ARBA" id="ARBA00023163"/>
    </source>
</evidence>
<evidence type="ECO:0000256" key="2">
    <source>
        <dbReference type="ARBA" id="ARBA00023125"/>
    </source>
</evidence>
<dbReference type="SUPFAM" id="SSF46689">
    <property type="entry name" value="Homeodomain-like"/>
    <property type="match status" value="1"/>
</dbReference>
<keyword evidence="1" id="KW-0805">Transcription regulation</keyword>
<dbReference type="Pfam" id="PF21993">
    <property type="entry name" value="TetR_C_13_2"/>
    <property type="match status" value="1"/>
</dbReference>
<dbReference type="AlphaFoldDB" id="A0A7X6R1L7"/>
<sequence>MTAGPRARLIESAIELVREQGVHAAGLTTLLERSNASRNSLYQHFPAGKSELVETATRVAGARTGEVIDKVTAAPPRRWFDSLLGWWVPALRKTDYRAGCPVVGAALAESEPRVQAAAGEVFAAWHERLGAALVSAGMTAADARSFSSFAFSAMEGAIIQARAMKSTRPLEDAQRHLAVLLESYLPEDDDSR</sequence>
<dbReference type="PROSITE" id="PS50977">
    <property type="entry name" value="HTH_TETR_2"/>
    <property type="match status" value="1"/>
</dbReference>
<evidence type="ECO:0000256" key="1">
    <source>
        <dbReference type="ARBA" id="ARBA00023015"/>
    </source>
</evidence>
<dbReference type="Pfam" id="PF00440">
    <property type="entry name" value="TetR_N"/>
    <property type="match status" value="1"/>
</dbReference>
<dbReference type="InterPro" id="IPR036271">
    <property type="entry name" value="Tet_transcr_reg_TetR-rel_C_sf"/>
</dbReference>
<dbReference type="Gene3D" id="1.10.357.10">
    <property type="entry name" value="Tetracycline Repressor, domain 2"/>
    <property type="match status" value="1"/>
</dbReference>
<dbReference type="PANTHER" id="PTHR47506:SF3">
    <property type="entry name" value="HTH-TYPE TRANSCRIPTIONAL REGULATOR LMRA"/>
    <property type="match status" value="1"/>
</dbReference>
<name>A0A7X6R1L7_9NOCA</name>
<dbReference type="GO" id="GO:0003677">
    <property type="term" value="F:DNA binding"/>
    <property type="evidence" value="ECO:0007669"/>
    <property type="project" value="UniProtKB-UniRule"/>
</dbReference>
<organism evidence="6 7">
    <name type="scientific">Nocardia gamkensis</name>
    <dbReference type="NCBI Taxonomy" id="352869"/>
    <lineage>
        <taxon>Bacteria</taxon>
        <taxon>Bacillati</taxon>
        <taxon>Actinomycetota</taxon>
        <taxon>Actinomycetes</taxon>
        <taxon>Mycobacteriales</taxon>
        <taxon>Nocardiaceae</taxon>
        <taxon>Nocardia</taxon>
    </lineage>
</organism>
<gene>
    <name evidence="6" type="ORF">HGB38_03945</name>
</gene>
<dbReference type="InterPro" id="IPR009057">
    <property type="entry name" value="Homeodomain-like_sf"/>
</dbReference>
<protein>
    <submittedName>
        <fullName evidence="6">TetR/AcrR family transcriptional regulator</fullName>
    </submittedName>
</protein>
<keyword evidence="7" id="KW-1185">Reference proteome</keyword>
<dbReference type="EMBL" id="JAAXOS010000002">
    <property type="protein sequence ID" value="NKY25388.1"/>
    <property type="molecule type" value="Genomic_DNA"/>
</dbReference>
<feature type="DNA-binding region" description="H-T-H motif" evidence="4">
    <location>
        <begin position="26"/>
        <end position="45"/>
    </location>
</feature>
<dbReference type="SUPFAM" id="SSF48498">
    <property type="entry name" value="Tetracyclin repressor-like, C-terminal domain"/>
    <property type="match status" value="1"/>
</dbReference>
<dbReference type="InterPro" id="IPR001647">
    <property type="entry name" value="HTH_TetR"/>
</dbReference>